<evidence type="ECO:0000313" key="2">
    <source>
        <dbReference type="EMBL" id="EAG2088440.1"/>
    </source>
</evidence>
<reference evidence="2 6" key="3">
    <citation type="submission" date="2018-06" db="EMBL/GenBank/DDBJ databases">
        <authorList>
            <consortium name="GenomeTrakr: Next Generation Sequencing Network for Food Pathogen Tracability"/>
        </authorList>
    </citation>
    <scope>NUCLEOTIDE SEQUENCE [LARGE SCALE GENOMIC DNA]</scope>
    <source>
        <strain evidence="2 6">FLAG-54356</strain>
    </source>
</reference>
<evidence type="ECO:0000313" key="6">
    <source>
        <dbReference type="Proteomes" id="UP000337746"/>
    </source>
</evidence>
<evidence type="ECO:0000313" key="7">
    <source>
        <dbReference type="Proteomes" id="UP000566597"/>
    </source>
</evidence>
<sequence>MLQNDLKVSITNVASTAAKNIAKAMNVKQPELHRFTVIHRDSLSIILINYPIQHLEYNYISYLVRSFEADEIEELIIITSDIRFIQDSMLWIELNKFLEEENIQNIQKEYEEELVTIKSKGWCLNEYI</sequence>
<keyword evidence="1" id="KW-0614">Plasmid</keyword>
<evidence type="ECO:0000313" key="8">
    <source>
        <dbReference type="Proteomes" id="UP000840567"/>
    </source>
</evidence>
<evidence type="ECO:0000313" key="3">
    <source>
        <dbReference type="EMBL" id="EAH0253584.1"/>
    </source>
</evidence>
<reference evidence="3 7" key="4">
    <citation type="submission" date="2019-04" db="EMBL/GenBank/DDBJ databases">
        <authorList>
            <person name="Ashton P.M."/>
            <person name="Dallman T."/>
            <person name="Nair S."/>
            <person name="De Pinna E."/>
            <person name="Peters T."/>
            <person name="Grant K."/>
        </authorList>
    </citation>
    <scope>NUCLEOTIDE SEQUENCE [LARGE SCALE GENOMIC DNA]</scope>
    <source>
        <strain evidence="3 7">406731</strain>
    </source>
</reference>
<accession>A0A142EC98</accession>
<reference evidence="4" key="5">
    <citation type="submission" date="2019-10" db="EMBL/GenBank/DDBJ databases">
        <authorList>
            <consortium name="NCBI Pathogen Detection Project"/>
        </authorList>
    </citation>
    <scope>NUCLEOTIDE SEQUENCE</scope>
    <source>
        <strain evidence="4">09CEB371LM</strain>
        <strain evidence="5">Sam_F526FDD3-C0F7-43DB-B204-E231FEF9C926</strain>
    </source>
</reference>
<reference evidence="4 8" key="2">
    <citation type="journal article" date="2018" name="Genome Biol.">
        <title>SKESA: strategic k-mer extension for scrupulous assemblies.</title>
        <authorList>
            <person name="Souvorov A."/>
            <person name="Agarwala R."/>
            <person name="Lipman D.J."/>
        </authorList>
    </citation>
    <scope>NUCLEOTIDE SEQUENCE [LARGE SCALE GENOMIC DNA]</scope>
    <source>
        <strain evidence="4">09CEB371LM</strain>
        <strain evidence="5">Sam_F526FDD3-C0F7-43DB-B204-E231FEF9C926</strain>
    </source>
</reference>
<protein>
    <submittedName>
        <fullName evidence="2">DNA primase</fullName>
    </submittedName>
</protein>
<dbReference type="RefSeq" id="WP_025370677.1">
    <property type="nucleotide sequence ID" value="NZ_BAAFVF010000014.1"/>
</dbReference>
<dbReference type="Proteomes" id="UP000840567">
    <property type="component" value="Unassembled WGS sequence"/>
</dbReference>
<dbReference type="Proteomes" id="UP000337746">
    <property type="component" value="Unassembled WGS sequence"/>
</dbReference>
<gene>
    <name evidence="2" type="ORF">BCZ21_14320</name>
    <name evidence="3" type="ORF">D4U23_14420</name>
    <name evidence="4" type="ORF">GHH22_14575</name>
    <name evidence="5" type="ORF">GHO09_13970</name>
    <name evidence="1" type="ORF">pA144_0041</name>
</gene>
<reference evidence="1" key="1">
    <citation type="submission" date="2016-01" db="EMBL/GenBank/DDBJ databases">
        <title>Whole Genome Sequence of Listeria monocytogenes Serovar 1/2a Strain IZSAM_Lm_15_17439_A144 responsible of a human outbreak in 2008.</title>
        <authorList>
            <person name="Orsini M."/>
            <person name="Ordinelli A."/>
            <person name="Cornacchia A."/>
            <person name="Acciari V."/>
            <person name="Centorame P."/>
            <person name="Torresi M."/>
            <person name="Pompei A."/>
            <person name="Camma C."/>
            <person name="Gattuso A."/>
            <person name="Gianfranceschi M."/>
            <person name="Pomilio F."/>
        </authorList>
    </citation>
    <scope>NUCLEOTIDE SEQUENCE</scope>
    <source>
        <strain evidence="1">IZSAM_Lm_15_17439_A144</strain>
        <plasmid evidence="1">pLmA144</plasmid>
    </source>
</reference>
<evidence type="ECO:0000313" key="1">
    <source>
        <dbReference type="EMBL" id="AMQ45786.1"/>
    </source>
</evidence>
<dbReference type="EMBL" id="DAAEQL010000010">
    <property type="protein sequence ID" value="HAA8491614.1"/>
    <property type="molecule type" value="Genomic_DNA"/>
</dbReference>
<proteinExistence type="predicted"/>
<evidence type="ECO:0000313" key="4">
    <source>
        <dbReference type="EMBL" id="HAA8054366.1"/>
    </source>
</evidence>
<name>A0A142EC98_LISMN</name>
<dbReference type="EMBL" id="KU513859">
    <property type="protein sequence ID" value="AMQ45786.1"/>
    <property type="molecule type" value="Genomic_DNA"/>
</dbReference>
<evidence type="ECO:0000313" key="5">
    <source>
        <dbReference type="EMBL" id="HAA8491614.1"/>
    </source>
</evidence>
<dbReference type="Proteomes" id="UP000566597">
    <property type="component" value="Unassembled WGS sequence"/>
</dbReference>
<dbReference type="PATRIC" id="fig|1639.1340.peg.3042"/>
<geneLocation type="plasmid" evidence="1">
    <name>pLmA144</name>
</geneLocation>
<dbReference type="EMBL" id="AABAWE010000009">
    <property type="protein sequence ID" value="EAG2088440.1"/>
    <property type="molecule type" value="Genomic_DNA"/>
</dbReference>
<dbReference type="EMBL" id="AABEVT010000010">
    <property type="protein sequence ID" value="EAH0253584.1"/>
    <property type="molecule type" value="Genomic_DNA"/>
</dbReference>
<dbReference type="AlphaFoldDB" id="A0A142EC98"/>
<dbReference type="EMBL" id="DAAEEB010000014">
    <property type="protein sequence ID" value="HAA8054366.1"/>
    <property type="molecule type" value="Genomic_DNA"/>
</dbReference>
<organism evidence="1">
    <name type="scientific">Listeria monocytogenes</name>
    <dbReference type="NCBI Taxonomy" id="1639"/>
    <lineage>
        <taxon>Bacteria</taxon>
        <taxon>Bacillati</taxon>
        <taxon>Bacillota</taxon>
        <taxon>Bacilli</taxon>
        <taxon>Bacillales</taxon>
        <taxon>Listeriaceae</taxon>
        <taxon>Listeria</taxon>
    </lineage>
</organism>
<dbReference type="Proteomes" id="UP000840039">
    <property type="component" value="Unassembled WGS sequence"/>
</dbReference>